<dbReference type="AlphaFoldDB" id="A0A645IJP0"/>
<gene>
    <name evidence="1" type="ORF">SDC9_198993</name>
</gene>
<evidence type="ECO:0000313" key="1">
    <source>
        <dbReference type="EMBL" id="MPN51350.1"/>
    </source>
</evidence>
<accession>A0A645IJP0</accession>
<name>A0A645IJP0_9ZZZZ</name>
<reference evidence="1" key="1">
    <citation type="submission" date="2019-08" db="EMBL/GenBank/DDBJ databases">
        <authorList>
            <person name="Kucharzyk K."/>
            <person name="Murdoch R.W."/>
            <person name="Higgins S."/>
            <person name="Loffler F."/>
        </authorList>
    </citation>
    <scope>NUCLEOTIDE SEQUENCE</scope>
</reference>
<proteinExistence type="predicted"/>
<organism evidence="1">
    <name type="scientific">bioreactor metagenome</name>
    <dbReference type="NCBI Taxonomy" id="1076179"/>
    <lineage>
        <taxon>unclassified sequences</taxon>
        <taxon>metagenomes</taxon>
        <taxon>ecological metagenomes</taxon>
    </lineage>
</organism>
<comment type="caution">
    <text evidence="1">The sequence shown here is derived from an EMBL/GenBank/DDBJ whole genome shotgun (WGS) entry which is preliminary data.</text>
</comment>
<protein>
    <submittedName>
        <fullName evidence="1">Uncharacterized protein</fullName>
    </submittedName>
</protein>
<sequence>MALFLVVPFAVSAVRDLFKKNRGKTQKAAVEQQIGPAREKAEKAHKIRQEALQDAKLPFSAWSSAGAQSINELVEDSFKSGDALTVLVELVTAAQSQYPPLCRVDTAGIGPAIVQEVSAPLQQAVKNEALELHKNRSSVLQRLGASSSHEKLLAELSEM</sequence>
<dbReference type="EMBL" id="VSSQ01116366">
    <property type="protein sequence ID" value="MPN51350.1"/>
    <property type="molecule type" value="Genomic_DNA"/>
</dbReference>